<evidence type="ECO:0000313" key="1">
    <source>
        <dbReference type="EnsemblPlants" id="AVESA.00010b.r2.7CG0715260.1.CDS"/>
    </source>
</evidence>
<reference evidence="1" key="1">
    <citation type="submission" date="2021-05" db="EMBL/GenBank/DDBJ databases">
        <authorList>
            <person name="Scholz U."/>
            <person name="Mascher M."/>
            <person name="Fiebig A."/>
        </authorList>
    </citation>
    <scope>NUCLEOTIDE SEQUENCE [LARGE SCALE GENOMIC DNA]</scope>
</reference>
<keyword evidence="2" id="KW-1185">Reference proteome</keyword>
<name>A0ACD6AC34_AVESA</name>
<evidence type="ECO:0000313" key="2">
    <source>
        <dbReference type="Proteomes" id="UP001732700"/>
    </source>
</evidence>
<accession>A0ACD6AC34</accession>
<organism evidence="1 2">
    <name type="scientific">Avena sativa</name>
    <name type="common">Oat</name>
    <dbReference type="NCBI Taxonomy" id="4498"/>
    <lineage>
        <taxon>Eukaryota</taxon>
        <taxon>Viridiplantae</taxon>
        <taxon>Streptophyta</taxon>
        <taxon>Embryophyta</taxon>
        <taxon>Tracheophyta</taxon>
        <taxon>Spermatophyta</taxon>
        <taxon>Magnoliopsida</taxon>
        <taxon>Liliopsida</taxon>
        <taxon>Poales</taxon>
        <taxon>Poaceae</taxon>
        <taxon>BOP clade</taxon>
        <taxon>Pooideae</taxon>
        <taxon>Poodae</taxon>
        <taxon>Poeae</taxon>
        <taxon>Poeae Chloroplast Group 1 (Aveneae type)</taxon>
        <taxon>Aveninae</taxon>
        <taxon>Avena</taxon>
    </lineage>
</organism>
<protein>
    <submittedName>
        <fullName evidence="1">Uncharacterized protein</fullName>
    </submittedName>
</protein>
<dbReference type="Proteomes" id="UP001732700">
    <property type="component" value="Chromosome 7C"/>
</dbReference>
<reference evidence="1" key="2">
    <citation type="submission" date="2025-09" db="UniProtKB">
        <authorList>
            <consortium name="EnsemblPlants"/>
        </authorList>
    </citation>
    <scope>IDENTIFICATION</scope>
</reference>
<dbReference type="EnsemblPlants" id="AVESA.00010b.r2.7CG0715260.1">
    <property type="protein sequence ID" value="AVESA.00010b.r2.7CG0715260.1.CDS"/>
    <property type="gene ID" value="AVESA.00010b.r2.7CG0715260"/>
</dbReference>
<sequence length="441" mass="47802">MATLTMAEAVHYSAQLKLPDSMSPADKRSRTDDAIRQMVAVAGTRAERQRQRVVWSMDQQVQGHAAMLAIGTANPTGIVPQDEFADNFFRVTKSDHLTELKEKLKRICQKTGIEKRHFHLTQESLGAHPELFDREMPSLSTRIDMVATATPMLAQSAATKAIAEWGRPVADITHLVFSTYSAWQAPSADLQLASLLGLRPTVCRTMLSLHGCSGGARALHLAKELAENNHGARVLVACSEMTLVGIRSPNESNLVGHALFSDGAGAVIVGAGPLGEGERPLFDMVSATQTTIPGTEHALGMQVSGAGVNIHVGIQVPMLIGHNIEQCLIDAFNNAPCCSSWNDLFWAVHPGGRRILDSIDTVFKLEPGKLGASRHVLREYGNMSAATIVFVLDELRKRRRRGDDDGDNLLPEWGVMLAFGPGVTIEAMVLRCPQGPSLKKN</sequence>
<proteinExistence type="predicted"/>